<dbReference type="InterPro" id="IPR036162">
    <property type="entry name" value="Resolvase-like_N_sf"/>
</dbReference>
<dbReference type="SUPFAM" id="SSF53041">
    <property type="entry name" value="Resolvase-like"/>
    <property type="match status" value="1"/>
</dbReference>
<evidence type="ECO:0000313" key="3">
    <source>
        <dbReference type="Proteomes" id="UP000041827"/>
    </source>
</evidence>
<dbReference type="Proteomes" id="UP000041827">
    <property type="component" value="Unassembled WGS sequence"/>
</dbReference>
<dbReference type="GO" id="GO:0000150">
    <property type="term" value="F:DNA strand exchange activity"/>
    <property type="evidence" value="ECO:0007669"/>
    <property type="project" value="InterPro"/>
</dbReference>
<organism evidence="2 3">
    <name type="scientific">Streptococcus pseudopneumoniae</name>
    <dbReference type="NCBI Taxonomy" id="257758"/>
    <lineage>
        <taxon>Bacteria</taxon>
        <taxon>Bacillati</taxon>
        <taxon>Bacillota</taxon>
        <taxon>Bacilli</taxon>
        <taxon>Lactobacillales</taxon>
        <taxon>Streptococcaceae</taxon>
        <taxon>Streptococcus</taxon>
    </lineage>
</organism>
<dbReference type="GO" id="GO:0003677">
    <property type="term" value="F:DNA binding"/>
    <property type="evidence" value="ECO:0007669"/>
    <property type="project" value="InterPro"/>
</dbReference>
<name>A0A0T8UGV1_9STRE</name>
<feature type="domain" description="Resolvase/invertase-type recombinase catalytic" evidence="1">
    <location>
        <begin position="1"/>
        <end position="63"/>
    </location>
</feature>
<accession>A0A0T8UGV1</accession>
<gene>
    <name evidence="2" type="ORF">ERS021757_02115</name>
</gene>
<evidence type="ECO:0000259" key="1">
    <source>
        <dbReference type="Pfam" id="PF00239"/>
    </source>
</evidence>
<reference evidence="3" key="1">
    <citation type="submission" date="2015-03" db="EMBL/GenBank/DDBJ databases">
        <authorList>
            <consortium name="Pathogen Informatics"/>
        </authorList>
    </citation>
    <scope>NUCLEOTIDE SEQUENCE [LARGE SCALE GENOMIC DNA]</scope>
    <source>
        <strain evidence="3">SMRU2248</strain>
    </source>
</reference>
<dbReference type="EMBL" id="CMJT01000031">
    <property type="protein sequence ID" value="CKB24105.1"/>
    <property type="molecule type" value="Genomic_DNA"/>
</dbReference>
<dbReference type="AlphaFoldDB" id="A0A0T8UGV1"/>
<dbReference type="InterPro" id="IPR006119">
    <property type="entry name" value="Resolv_N"/>
</dbReference>
<proteinExistence type="predicted"/>
<dbReference type="Gene3D" id="3.40.50.1390">
    <property type="entry name" value="Resolvase, N-terminal catalytic domain"/>
    <property type="match status" value="1"/>
</dbReference>
<protein>
    <submittedName>
        <fullName evidence="2">Site-specific recombinase</fullName>
    </submittedName>
</protein>
<evidence type="ECO:0000313" key="2">
    <source>
        <dbReference type="EMBL" id="CKB24105.1"/>
    </source>
</evidence>
<dbReference type="Pfam" id="PF00239">
    <property type="entry name" value="Resolvase"/>
    <property type="match status" value="1"/>
</dbReference>
<sequence length="71" mass="8394">MIDDLNKGKFSIIMVKDLSRFGRDYIESGKYLQKIFLEKGIRFISVNDNYDSDNADVSDIHLRFVKITFLW</sequence>